<dbReference type="PANTHER" id="PTHR37542:SF3">
    <property type="entry name" value="PRION-INHIBITION AND PROPAGATION HELO DOMAIN-CONTAINING PROTEIN"/>
    <property type="match status" value="1"/>
</dbReference>
<dbReference type="GO" id="GO:0004672">
    <property type="term" value="F:protein kinase activity"/>
    <property type="evidence" value="ECO:0007669"/>
    <property type="project" value="InterPro"/>
</dbReference>
<sequence>MDSLSKLGPSLQKILVRVLLHLHTLLSEFKSELESCYEKDGEDVKRWKFALIRKRGLDRYQKQIDDWSERLTRRLLLRGLAMNVEAEAQARAERQEKKTPEVQIQARQTIPAIAALLPTPQEHSIKSIGGSSAFLASLSDGTVVLVEYKYFGKDASVKEKMFTKRSVRDIATMLCEANARIGRIPGTGAGGILKCLGYFEDEARFRYGVVSQLPSPWSGAPQRPLRSLRDLLWSPENAKGSRHNLNDRVALARSIASAVLEIHAAHFVHKSIRPSNILVFDPDTPDSKGYPYAIGRPAVIGFEQTRPDWEESERLSSGVWEEDIYRHPDRQGLKSRVPYSILHDIYSLGVVFIEIALWRSAVSHDRQRDPPLLVHNRQFWGSLYTTRCQEQDPAKTKALYQKLARSVIPQTIGGRFASVIEACLTCVEGGFGEVEDGRDNDGADEVAYLEKVVESLEAICL</sequence>
<organism evidence="2 3">
    <name type="scientific">Coniochaeta ligniaria NRRL 30616</name>
    <dbReference type="NCBI Taxonomy" id="1408157"/>
    <lineage>
        <taxon>Eukaryota</taxon>
        <taxon>Fungi</taxon>
        <taxon>Dikarya</taxon>
        <taxon>Ascomycota</taxon>
        <taxon>Pezizomycotina</taxon>
        <taxon>Sordariomycetes</taxon>
        <taxon>Sordariomycetidae</taxon>
        <taxon>Coniochaetales</taxon>
        <taxon>Coniochaetaceae</taxon>
        <taxon>Coniochaeta</taxon>
    </lineage>
</organism>
<reference evidence="2 3" key="1">
    <citation type="submission" date="2016-10" db="EMBL/GenBank/DDBJ databases">
        <title>Draft genome sequence of Coniochaeta ligniaria NRRL30616, a lignocellulolytic fungus for bioabatement of inhibitors in plant biomass hydrolysates.</title>
        <authorList>
            <consortium name="DOE Joint Genome Institute"/>
            <person name="Jimenez D.J."/>
            <person name="Hector R.E."/>
            <person name="Riley R."/>
            <person name="Sun H."/>
            <person name="Grigoriev I.V."/>
            <person name="Van Elsas J.D."/>
            <person name="Nichols N.N."/>
        </authorList>
    </citation>
    <scope>NUCLEOTIDE SEQUENCE [LARGE SCALE GENOMIC DNA]</scope>
    <source>
        <strain evidence="2 3">NRRL 30616</strain>
    </source>
</reference>
<dbReference type="InParanoid" id="A0A1J7K2I7"/>
<dbReference type="PROSITE" id="PS50011">
    <property type="entry name" value="PROTEIN_KINASE_DOM"/>
    <property type="match status" value="1"/>
</dbReference>
<protein>
    <recommendedName>
        <fullName evidence="1">Protein kinase domain-containing protein</fullName>
    </recommendedName>
</protein>
<evidence type="ECO:0000313" key="3">
    <source>
        <dbReference type="Proteomes" id="UP000182658"/>
    </source>
</evidence>
<dbReference type="AlphaFoldDB" id="A0A1J7K2I7"/>
<name>A0A1J7K2I7_9PEZI</name>
<dbReference type="EMBL" id="KV875093">
    <property type="protein sequence ID" value="OIW34370.1"/>
    <property type="molecule type" value="Genomic_DNA"/>
</dbReference>
<dbReference type="InterPro" id="IPR000719">
    <property type="entry name" value="Prot_kinase_dom"/>
</dbReference>
<dbReference type="PANTHER" id="PTHR37542">
    <property type="entry name" value="HELO DOMAIN-CONTAINING PROTEIN-RELATED"/>
    <property type="match status" value="1"/>
</dbReference>
<gene>
    <name evidence="2" type="ORF">CONLIGDRAFT_675352</name>
</gene>
<evidence type="ECO:0000259" key="1">
    <source>
        <dbReference type="PROSITE" id="PS50011"/>
    </source>
</evidence>
<proteinExistence type="predicted"/>
<dbReference type="Proteomes" id="UP000182658">
    <property type="component" value="Unassembled WGS sequence"/>
</dbReference>
<dbReference type="Gene3D" id="1.10.510.10">
    <property type="entry name" value="Transferase(Phosphotransferase) domain 1"/>
    <property type="match status" value="1"/>
</dbReference>
<feature type="domain" description="Protein kinase" evidence="1">
    <location>
        <begin position="132"/>
        <end position="461"/>
    </location>
</feature>
<dbReference type="OrthoDB" id="1911848at2759"/>
<dbReference type="InterPro" id="IPR011009">
    <property type="entry name" value="Kinase-like_dom_sf"/>
</dbReference>
<dbReference type="SUPFAM" id="SSF56112">
    <property type="entry name" value="Protein kinase-like (PK-like)"/>
    <property type="match status" value="1"/>
</dbReference>
<dbReference type="GO" id="GO:0005524">
    <property type="term" value="F:ATP binding"/>
    <property type="evidence" value="ECO:0007669"/>
    <property type="project" value="InterPro"/>
</dbReference>
<accession>A0A1J7K2I7</accession>
<keyword evidence="3" id="KW-1185">Reference proteome</keyword>
<evidence type="ECO:0000313" key="2">
    <source>
        <dbReference type="EMBL" id="OIW34370.1"/>
    </source>
</evidence>